<evidence type="ECO:0000256" key="6">
    <source>
        <dbReference type="ARBA" id="ARBA00023295"/>
    </source>
</evidence>
<proteinExistence type="inferred from homology"/>
<dbReference type="RefSeq" id="XP_004489985.1">
    <property type="nucleotide sequence ID" value="XM_004489928.1"/>
</dbReference>
<reference evidence="10" key="2">
    <citation type="submission" date="2025-08" db="UniProtKB">
        <authorList>
            <consortium name="RefSeq"/>
        </authorList>
    </citation>
    <scope>IDENTIFICATION</scope>
    <source>
        <tissue evidence="10">Etiolated seedlings</tissue>
    </source>
</reference>
<accession>A0A1S2XIS8</accession>
<evidence type="ECO:0000256" key="7">
    <source>
        <dbReference type="ARBA" id="ARBA00023316"/>
    </source>
</evidence>
<gene>
    <name evidence="10" type="primary">LOC101499441</name>
</gene>
<dbReference type="OrthoDB" id="187139at2759"/>
<evidence type="ECO:0000256" key="8">
    <source>
        <dbReference type="RuleBase" id="RU361169"/>
    </source>
</evidence>
<evidence type="ECO:0000256" key="2">
    <source>
        <dbReference type="ARBA" id="ARBA00008834"/>
    </source>
</evidence>
<dbReference type="Pfam" id="PF00295">
    <property type="entry name" value="Glyco_hydro_28"/>
    <property type="match status" value="1"/>
</dbReference>
<dbReference type="InterPro" id="IPR012334">
    <property type="entry name" value="Pectin_lyas_fold"/>
</dbReference>
<dbReference type="InterPro" id="IPR011050">
    <property type="entry name" value="Pectin_lyase_fold/virulence"/>
</dbReference>
<dbReference type="GO" id="GO:0005975">
    <property type="term" value="P:carbohydrate metabolic process"/>
    <property type="evidence" value="ECO:0007669"/>
    <property type="project" value="InterPro"/>
</dbReference>
<dbReference type="AlphaFoldDB" id="A0A1S2XIS8"/>
<evidence type="ECO:0000256" key="5">
    <source>
        <dbReference type="ARBA" id="ARBA00022801"/>
    </source>
</evidence>
<evidence type="ECO:0000256" key="4">
    <source>
        <dbReference type="ARBA" id="ARBA00022525"/>
    </source>
</evidence>
<evidence type="ECO:0000313" key="9">
    <source>
        <dbReference type="Proteomes" id="UP000087171"/>
    </source>
</evidence>
<dbReference type="SUPFAM" id="SSF51126">
    <property type="entry name" value="Pectin lyase-like"/>
    <property type="match status" value="1"/>
</dbReference>
<keyword evidence="6 8" id="KW-0326">Glycosidase</keyword>
<keyword evidence="4" id="KW-0964">Secreted</keyword>
<sequence>MIKTILSPFDHYPLQLELGEDFLPNLNPNLKLKQNNACPQHPNHSYLNLHSPHLNQGTEVRQRMKLVFESLGLNVGTENAIINVMQFGALGDGTSDDSQAFASAWDSACKAGGTSTLVIPAGQLFMVTKINFSGPCTAKMNIQLEGNIVAPSKEAWKLDGTYWISIQYVNGLTLDGNGKGGIDGDGSTWWQCESCKRPKVYVHYIF</sequence>
<keyword evidence="3" id="KW-0134">Cell wall</keyword>
<evidence type="ECO:0000313" key="10">
    <source>
        <dbReference type="RefSeq" id="XP_004489985.1"/>
    </source>
</evidence>
<dbReference type="PANTHER" id="PTHR31375">
    <property type="match status" value="1"/>
</dbReference>
<dbReference type="STRING" id="3827.A0A1S2XIS8"/>
<comment type="similarity">
    <text evidence="2 8">Belongs to the glycosyl hydrolase 28 family.</text>
</comment>
<keyword evidence="9" id="KW-1185">Reference proteome</keyword>
<keyword evidence="5 8" id="KW-0378">Hydrolase</keyword>
<dbReference type="InterPro" id="IPR000743">
    <property type="entry name" value="Glyco_hydro_28"/>
</dbReference>
<organism evidence="9 10">
    <name type="scientific">Cicer arietinum</name>
    <name type="common">Chickpea</name>
    <name type="synonym">Garbanzo</name>
    <dbReference type="NCBI Taxonomy" id="3827"/>
    <lineage>
        <taxon>Eukaryota</taxon>
        <taxon>Viridiplantae</taxon>
        <taxon>Streptophyta</taxon>
        <taxon>Embryophyta</taxon>
        <taxon>Tracheophyta</taxon>
        <taxon>Spermatophyta</taxon>
        <taxon>Magnoliopsida</taxon>
        <taxon>eudicotyledons</taxon>
        <taxon>Gunneridae</taxon>
        <taxon>Pentapetalae</taxon>
        <taxon>rosids</taxon>
        <taxon>fabids</taxon>
        <taxon>Fabales</taxon>
        <taxon>Fabaceae</taxon>
        <taxon>Papilionoideae</taxon>
        <taxon>50 kb inversion clade</taxon>
        <taxon>NPAAA clade</taxon>
        <taxon>Hologalegina</taxon>
        <taxon>IRL clade</taxon>
        <taxon>Cicereae</taxon>
        <taxon>Cicer</taxon>
    </lineage>
</organism>
<evidence type="ECO:0000256" key="1">
    <source>
        <dbReference type="ARBA" id="ARBA00004191"/>
    </source>
</evidence>
<dbReference type="PaxDb" id="3827-XP_004489985.1"/>
<dbReference type="Proteomes" id="UP000087171">
    <property type="component" value="Chromosome Ca2"/>
</dbReference>
<dbReference type="GO" id="GO:0071555">
    <property type="term" value="P:cell wall organization"/>
    <property type="evidence" value="ECO:0007669"/>
    <property type="project" value="UniProtKB-KW"/>
</dbReference>
<keyword evidence="7" id="KW-0961">Cell wall biogenesis/degradation</keyword>
<dbReference type="Gene3D" id="2.160.20.10">
    <property type="entry name" value="Single-stranded right-handed beta-helix, Pectin lyase-like"/>
    <property type="match status" value="1"/>
</dbReference>
<evidence type="ECO:0000256" key="3">
    <source>
        <dbReference type="ARBA" id="ARBA00022512"/>
    </source>
</evidence>
<protein>
    <submittedName>
        <fullName evidence="10">Probable polygalacturonase At3g15720</fullName>
    </submittedName>
</protein>
<comment type="subcellular location">
    <subcellularLocation>
        <location evidence="1">Secreted</location>
        <location evidence="1">Cell wall</location>
    </subcellularLocation>
</comment>
<dbReference type="GO" id="GO:0004650">
    <property type="term" value="F:polygalacturonase activity"/>
    <property type="evidence" value="ECO:0007669"/>
    <property type="project" value="InterPro"/>
</dbReference>
<name>A0A1S2XIS8_CICAR</name>
<reference evidence="9" key="1">
    <citation type="journal article" date="2013" name="Nat. Biotechnol.">
        <title>Draft genome sequence of chickpea (Cicer arietinum) provides a resource for trait improvement.</title>
        <authorList>
            <person name="Varshney R.K."/>
            <person name="Song C."/>
            <person name="Saxena R.K."/>
            <person name="Azam S."/>
            <person name="Yu S."/>
            <person name="Sharpe A.G."/>
            <person name="Cannon S."/>
            <person name="Baek J."/>
            <person name="Rosen B.D."/>
            <person name="Tar'an B."/>
            <person name="Millan T."/>
            <person name="Zhang X."/>
            <person name="Ramsay L.D."/>
            <person name="Iwata A."/>
            <person name="Wang Y."/>
            <person name="Nelson W."/>
            <person name="Farmer A.D."/>
            <person name="Gaur P.M."/>
            <person name="Soderlund C."/>
            <person name="Penmetsa R.V."/>
            <person name="Xu C."/>
            <person name="Bharti A.K."/>
            <person name="He W."/>
            <person name="Winter P."/>
            <person name="Zhao S."/>
            <person name="Hane J.K."/>
            <person name="Carrasquilla-Garcia N."/>
            <person name="Condie J.A."/>
            <person name="Upadhyaya H.D."/>
            <person name="Luo M.C."/>
            <person name="Thudi M."/>
            <person name="Gowda C.L."/>
            <person name="Singh N.P."/>
            <person name="Lichtenzveig J."/>
            <person name="Gali K.K."/>
            <person name="Rubio J."/>
            <person name="Nadarajan N."/>
            <person name="Dolezel J."/>
            <person name="Bansal K.C."/>
            <person name="Xu X."/>
            <person name="Edwards D."/>
            <person name="Zhang G."/>
            <person name="Kahl G."/>
            <person name="Gil J."/>
            <person name="Singh K.B."/>
            <person name="Datta S.K."/>
            <person name="Jackson S.A."/>
            <person name="Wang J."/>
            <person name="Cook D.R."/>
        </authorList>
    </citation>
    <scope>NUCLEOTIDE SEQUENCE [LARGE SCALE GENOMIC DNA]</scope>
    <source>
        <strain evidence="9">cv. CDC Frontier</strain>
    </source>
</reference>